<sequence>MDNYRLTSAERHKVVLNTNIVDMLKLAKFRTQYNQILRALLQIRHVRIEREDR</sequence>
<dbReference type="AlphaFoldDB" id="A0A6S6UH48"/>
<evidence type="ECO:0000313" key="1">
    <source>
        <dbReference type="EMBL" id="CAA6827762.1"/>
    </source>
</evidence>
<proteinExistence type="predicted"/>
<accession>A0A6S6UH48</accession>
<name>A0A6S6UH48_9GAMM</name>
<organism evidence="1">
    <name type="scientific">uncultured Thiotrichaceae bacterium</name>
    <dbReference type="NCBI Taxonomy" id="298394"/>
    <lineage>
        <taxon>Bacteria</taxon>
        <taxon>Pseudomonadati</taxon>
        <taxon>Pseudomonadota</taxon>
        <taxon>Gammaproteobacteria</taxon>
        <taxon>Thiotrichales</taxon>
        <taxon>Thiotrichaceae</taxon>
        <taxon>environmental samples</taxon>
    </lineage>
</organism>
<protein>
    <submittedName>
        <fullName evidence="1">Uncharacterized protein</fullName>
    </submittedName>
</protein>
<gene>
    <name evidence="1" type="ORF">HELGO_WM25234</name>
</gene>
<dbReference type="EMBL" id="CACVAY010000142">
    <property type="protein sequence ID" value="CAA6827762.1"/>
    <property type="molecule type" value="Genomic_DNA"/>
</dbReference>
<reference evidence="1" key="1">
    <citation type="submission" date="2020-01" db="EMBL/GenBank/DDBJ databases">
        <authorList>
            <person name="Meier V. D."/>
            <person name="Meier V D."/>
        </authorList>
    </citation>
    <scope>NUCLEOTIDE SEQUENCE</scope>
    <source>
        <strain evidence="1">HLG_WM_MAG_07</strain>
    </source>
</reference>